<feature type="domain" description="MULE transposase" evidence="5">
    <location>
        <begin position="186"/>
        <end position="282"/>
    </location>
</feature>
<keyword evidence="2" id="KW-0863">Zinc-finger</keyword>
<keyword evidence="1" id="KW-0479">Metal-binding</keyword>
<proteinExistence type="predicted"/>
<dbReference type="InterPro" id="IPR018289">
    <property type="entry name" value="MULE_transposase_dom"/>
</dbReference>
<dbReference type="GO" id="GO:0008270">
    <property type="term" value="F:zinc ion binding"/>
    <property type="evidence" value="ECO:0007669"/>
    <property type="project" value="UniProtKB-KW"/>
</dbReference>
<evidence type="ECO:0000256" key="3">
    <source>
        <dbReference type="ARBA" id="ARBA00022833"/>
    </source>
</evidence>
<dbReference type="InterPro" id="IPR007588">
    <property type="entry name" value="Znf_FLYWCH"/>
</dbReference>
<dbReference type="Pfam" id="PF04500">
    <property type="entry name" value="FLYWCH"/>
    <property type="match status" value="1"/>
</dbReference>
<accession>A0A6P7F9H6</accession>
<organism evidence="6">
    <name type="scientific">Diabrotica virgifera virgifera</name>
    <name type="common">western corn rootworm</name>
    <dbReference type="NCBI Taxonomy" id="50390"/>
    <lineage>
        <taxon>Eukaryota</taxon>
        <taxon>Metazoa</taxon>
        <taxon>Ecdysozoa</taxon>
        <taxon>Arthropoda</taxon>
        <taxon>Hexapoda</taxon>
        <taxon>Insecta</taxon>
        <taxon>Pterygota</taxon>
        <taxon>Neoptera</taxon>
        <taxon>Endopterygota</taxon>
        <taxon>Coleoptera</taxon>
        <taxon>Polyphaga</taxon>
        <taxon>Cucujiformia</taxon>
        <taxon>Chrysomeloidea</taxon>
        <taxon>Chrysomelidae</taxon>
        <taxon>Galerucinae</taxon>
        <taxon>Diabroticina</taxon>
        <taxon>Diabroticites</taxon>
        <taxon>Diabrotica</taxon>
    </lineage>
</organism>
<sequence length="464" mass="54284">MEVQSIFSEKGAKLLVLNNFKFSKAHIAKCGKIRWRCTNTKSRCNAKIYTSADEKTILESQLDHNHEGEKTIARQAISNSVKRKAVEDSTERPSKLIHKELTNNDWASDIGSDDLLRVRRNLYEARRDVLPPLPKDINQVFDAVVNLNLKTKIKDENFLCCLDKENNLIIFSCFTNLYFLCSCDTIYMDGTFQYCTKFFYQLFTIHAFKKGYYVPVIFALLPDKSCNTYFKLFQNVSDKCNALNLSFNPKNIVVDFEQAIHSAIYRFWPYSNLTGCRFHLCQAWYRKISNLGLSNEYKDKNSEIGKFLKLFFGLHFLEPTEVGDFFSLEIFDKSPDDERVIQFCDYIVENYISEEAKFPPKVWACNTNSMYRSTNACESFHSLLKNSFYSPHPNIFIFVDMIINIQNETFAKIKTANESTIIKKFKSVTRKKHEYITSRIKELKENKITKFDFVRSLSYYYLPQ</sequence>
<gene>
    <name evidence="6" type="primary">LOC114327706</name>
</gene>
<protein>
    <submittedName>
        <fullName evidence="6">Uncharacterized protein LOC114327706</fullName>
    </submittedName>
</protein>
<keyword evidence="3" id="KW-0862">Zinc</keyword>
<evidence type="ECO:0000313" key="6">
    <source>
        <dbReference type="RefSeq" id="XP_028132206.1"/>
    </source>
</evidence>
<evidence type="ECO:0000259" key="4">
    <source>
        <dbReference type="Pfam" id="PF04500"/>
    </source>
</evidence>
<evidence type="ECO:0000256" key="2">
    <source>
        <dbReference type="ARBA" id="ARBA00022771"/>
    </source>
</evidence>
<dbReference type="InParanoid" id="A0A6P7F9H6"/>
<name>A0A6P7F9H6_DIAVI</name>
<dbReference type="AlphaFoldDB" id="A0A6P7F9H6"/>
<feature type="domain" description="FLYWCH-type" evidence="4">
    <location>
        <begin position="7"/>
        <end position="66"/>
    </location>
</feature>
<dbReference type="RefSeq" id="XP_028132206.1">
    <property type="nucleotide sequence ID" value="XM_028276405.1"/>
</dbReference>
<evidence type="ECO:0000256" key="1">
    <source>
        <dbReference type="ARBA" id="ARBA00022723"/>
    </source>
</evidence>
<reference evidence="6" key="1">
    <citation type="submission" date="2025-08" db="UniProtKB">
        <authorList>
            <consortium name="RefSeq"/>
        </authorList>
    </citation>
    <scope>IDENTIFICATION</scope>
    <source>
        <tissue evidence="6">Whole insect</tissue>
    </source>
</reference>
<dbReference type="Pfam" id="PF10551">
    <property type="entry name" value="MULE"/>
    <property type="match status" value="1"/>
</dbReference>
<evidence type="ECO:0000259" key="5">
    <source>
        <dbReference type="Pfam" id="PF10551"/>
    </source>
</evidence>
<dbReference type="Gene3D" id="2.20.25.240">
    <property type="match status" value="1"/>
</dbReference>